<dbReference type="PANTHER" id="PTHR34407">
    <property type="entry name" value="EXPRESSED PROTEIN"/>
    <property type="match status" value="1"/>
</dbReference>
<feature type="transmembrane region" description="Helical" evidence="1">
    <location>
        <begin position="21"/>
        <end position="39"/>
    </location>
</feature>
<keyword evidence="1" id="KW-0812">Transmembrane</keyword>
<keyword evidence="1" id="KW-1133">Transmembrane helix</keyword>
<evidence type="ECO:0000313" key="2">
    <source>
        <dbReference type="EMBL" id="CAK0738385.1"/>
    </source>
</evidence>
<gene>
    <name evidence="2" type="ORF">CVIRNUC_001035</name>
</gene>
<dbReference type="PANTHER" id="PTHR34407:SF1">
    <property type="entry name" value="SGNH HYDROLASE-TYPE ESTERASE DOMAIN-CONTAINING PROTEIN"/>
    <property type="match status" value="1"/>
</dbReference>
<dbReference type="EMBL" id="CAUYUE010000002">
    <property type="protein sequence ID" value="CAK0738385.1"/>
    <property type="molecule type" value="Genomic_DNA"/>
</dbReference>
<proteinExistence type="predicted"/>
<protein>
    <recommendedName>
        <fullName evidence="4">SGNH hydrolase-type esterase domain-containing protein</fullName>
    </recommendedName>
</protein>
<comment type="caution">
    <text evidence="2">The sequence shown here is derived from an EMBL/GenBank/DDBJ whole genome shotgun (WGS) entry which is preliminary data.</text>
</comment>
<accession>A0AAV1HWE0</accession>
<sequence length="642" mass="70161">MLTSPMRACLRRTQHPGRKRFLASLTVLCSIVIALSIVASRIQRKVIPDTTLREFPSEAPAIQKVVDELSQTCEGTPAAQQPYYNVKPQLYRQQLLDAAPHRSSRGAGCVMHSALLHCPITDQADEPQQSTAAARAMLPEAGHAPASSHASPRVGQASSRFLGGWLGMSNAARDGMPGAVRHGRAPEEVHEAVEQGLRYSITSSPEMLKQATRHWGAPARMQRVLQKVMRGEKVTVVAIGGSVTTGMGAWNLSDAYPYRIAAWLETLGTEERPAQIEFINSAVSATTSSYTSQCMQDFVPAAADLVLVEFSVNDWEVVDASTFSWMDNSLRRGFERLMRKVLGLAGSPAVLVLHWWAPLHFRSSFWNVAEDELDTIGSYYDLQSISYRNAMYKPIMADRPGFRMEEIMCDIVHPNALGHRYFADLVIGYMQQVLADMLLESTDVEVPLPKLPPPLFQGNDMLGSAVCLKGEDLKTAIVNVQGSWSWLNEAKPGAKQAKWGYLSSTVGDELTLRVRASKRAAALPGFRAGNSSVLVGLGVLKSYTGMGAAAMSCSQGCSCPSQVFELQHKPRVSQVYWVYLLVSLLPKADCHLTIRVAESSDKERGGTKVKVTSLMVSEDERAESTNVFTVLNATDAEGNNSG</sequence>
<name>A0AAV1HWE0_9CHLO</name>
<keyword evidence="3" id="KW-1185">Reference proteome</keyword>
<dbReference type="SUPFAM" id="SSF52266">
    <property type="entry name" value="SGNH hydrolase"/>
    <property type="match status" value="1"/>
</dbReference>
<dbReference type="CDD" id="cd00229">
    <property type="entry name" value="SGNH_hydrolase"/>
    <property type="match status" value="1"/>
</dbReference>
<dbReference type="Gene3D" id="3.40.50.1110">
    <property type="entry name" value="SGNH hydrolase"/>
    <property type="match status" value="1"/>
</dbReference>
<organism evidence="2 3">
    <name type="scientific">Coccomyxa viridis</name>
    <dbReference type="NCBI Taxonomy" id="1274662"/>
    <lineage>
        <taxon>Eukaryota</taxon>
        <taxon>Viridiplantae</taxon>
        <taxon>Chlorophyta</taxon>
        <taxon>core chlorophytes</taxon>
        <taxon>Trebouxiophyceae</taxon>
        <taxon>Trebouxiophyceae incertae sedis</taxon>
        <taxon>Coccomyxaceae</taxon>
        <taxon>Coccomyxa</taxon>
    </lineage>
</organism>
<dbReference type="Proteomes" id="UP001314263">
    <property type="component" value="Unassembled WGS sequence"/>
</dbReference>
<evidence type="ECO:0008006" key="4">
    <source>
        <dbReference type="Google" id="ProtNLM"/>
    </source>
</evidence>
<keyword evidence="1" id="KW-0472">Membrane</keyword>
<dbReference type="InterPro" id="IPR036514">
    <property type="entry name" value="SGNH_hydro_sf"/>
</dbReference>
<evidence type="ECO:0000256" key="1">
    <source>
        <dbReference type="SAM" id="Phobius"/>
    </source>
</evidence>
<dbReference type="AlphaFoldDB" id="A0AAV1HWE0"/>
<evidence type="ECO:0000313" key="3">
    <source>
        <dbReference type="Proteomes" id="UP001314263"/>
    </source>
</evidence>
<reference evidence="2 3" key="1">
    <citation type="submission" date="2023-10" db="EMBL/GenBank/DDBJ databases">
        <authorList>
            <person name="Maclean D."/>
            <person name="Macfadyen A."/>
        </authorList>
    </citation>
    <scope>NUCLEOTIDE SEQUENCE [LARGE SCALE GENOMIC DNA]</scope>
</reference>